<dbReference type="Gene3D" id="3.40.190.10">
    <property type="entry name" value="Periplasmic binding protein-like II"/>
    <property type="match status" value="2"/>
</dbReference>
<evidence type="ECO:0000313" key="5">
    <source>
        <dbReference type="EMBL" id="TCL75236.1"/>
    </source>
</evidence>
<dbReference type="Proteomes" id="UP000295008">
    <property type="component" value="Unassembled WGS sequence"/>
</dbReference>
<comment type="subcellular location">
    <subcellularLocation>
        <location evidence="1">Periplasm</location>
    </subcellularLocation>
</comment>
<evidence type="ECO:0000313" key="6">
    <source>
        <dbReference type="Proteomes" id="UP000295008"/>
    </source>
</evidence>
<dbReference type="GO" id="GO:0042597">
    <property type="term" value="C:periplasmic space"/>
    <property type="evidence" value="ECO:0007669"/>
    <property type="project" value="UniProtKB-SubCell"/>
</dbReference>
<gene>
    <name evidence="5" type="ORF">EDC14_1003168</name>
</gene>
<protein>
    <submittedName>
        <fullName evidence="5">NitT/TauT family transport system substrate-binding protein</fullName>
    </submittedName>
</protein>
<feature type="domain" description="SsuA/THI5-like" evidence="4">
    <location>
        <begin position="102"/>
        <end position="311"/>
    </location>
</feature>
<dbReference type="SUPFAM" id="SSF53850">
    <property type="entry name" value="Periplasmic binding protein-like II"/>
    <property type="match status" value="1"/>
</dbReference>
<keyword evidence="6" id="KW-1185">Reference proteome</keyword>
<dbReference type="AlphaFoldDB" id="A0A4R1S798"/>
<accession>A0A4R1S798</accession>
<evidence type="ECO:0000256" key="1">
    <source>
        <dbReference type="ARBA" id="ARBA00004418"/>
    </source>
</evidence>
<keyword evidence="3" id="KW-0732">Signal</keyword>
<evidence type="ECO:0000259" key="4">
    <source>
        <dbReference type="Pfam" id="PF09084"/>
    </source>
</evidence>
<dbReference type="Pfam" id="PF09084">
    <property type="entry name" value="NMT1"/>
    <property type="match status" value="1"/>
</dbReference>
<comment type="similarity">
    <text evidence="2">Belongs to the bacterial solute-binding protein SsuA/TauA family.</text>
</comment>
<reference evidence="5 6" key="1">
    <citation type="submission" date="2019-03" db="EMBL/GenBank/DDBJ databases">
        <title>Genomic Encyclopedia of Type Strains, Phase IV (KMG-IV): sequencing the most valuable type-strain genomes for metagenomic binning, comparative biology and taxonomic classification.</title>
        <authorList>
            <person name="Goeker M."/>
        </authorList>
    </citation>
    <scope>NUCLEOTIDE SEQUENCE [LARGE SCALE GENOMIC DNA]</scope>
    <source>
        <strain evidence="5 6">LX-B</strain>
    </source>
</reference>
<dbReference type="PANTHER" id="PTHR30024">
    <property type="entry name" value="ALIPHATIC SULFONATES-BINDING PROTEIN-RELATED"/>
    <property type="match status" value="1"/>
</dbReference>
<dbReference type="InterPro" id="IPR015168">
    <property type="entry name" value="SsuA/THI5"/>
</dbReference>
<organism evidence="5 6">
    <name type="scientific">Hydrogenispora ethanolica</name>
    <dbReference type="NCBI Taxonomy" id="1082276"/>
    <lineage>
        <taxon>Bacteria</taxon>
        <taxon>Bacillati</taxon>
        <taxon>Bacillota</taxon>
        <taxon>Hydrogenispora</taxon>
    </lineage>
</organism>
<dbReference type="RefSeq" id="WP_243662802.1">
    <property type="nucleotide sequence ID" value="NZ_SLUN01000003.1"/>
</dbReference>
<comment type="caution">
    <text evidence="5">The sequence shown here is derived from an EMBL/GenBank/DDBJ whole genome shotgun (WGS) entry which is preliminary data.</text>
</comment>
<evidence type="ECO:0000256" key="2">
    <source>
        <dbReference type="ARBA" id="ARBA00010742"/>
    </source>
</evidence>
<dbReference type="PANTHER" id="PTHR30024:SF47">
    <property type="entry name" value="TAURINE-BINDING PERIPLASMIC PROTEIN"/>
    <property type="match status" value="1"/>
</dbReference>
<evidence type="ECO:0000256" key="3">
    <source>
        <dbReference type="ARBA" id="ARBA00022729"/>
    </source>
</evidence>
<sequence>MFWNSGAATLPLPGAPPHGLLVVIESTCPEYLLLMAAALPGEPPGVTSFVPKAYNTTKEGVLLKKYLVFLLVAALVCGSAAWCAPKVEKVRLSEVVRSVFYAPLYVAINKGFFKEQGIDIDLSTAWGTDKSAAALVSGSVDVSLMGPEGALYVYNQGAANYLVAFAQLTKGDGSFLMGRKPAPDFDWKDLRGKTIIGARKGGMPEMVLEYVLKQNGINIQKDVNILQNIQFTATSGAFQSGVGDYIALFEPTVSVLEKEGIAHVVASFRVASGVVPYTVFHARKDMITKKAGMLQRFTNAVYKGEIWVQNHSAAQIVENIQSFFPDTDKDIVARAVKRYQAQDTWNQNPILTKAAFSRLQDIIESAGELQKRVPYERMVNTKFAVQAIKDVQE</sequence>
<dbReference type="EMBL" id="SLUN01000003">
    <property type="protein sequence ID" value="TCL75236.1"/>
    <property type="molecule type" value="Genomic_DNA"/>
</dbReference>
<name>A0A4R1S798_HYDET</name>
<proteinExistence type="inferred from homology"/>